<dbReference type="OrthoDB" id="882482at2"/>
<dbReference type="Proteomes" id="UP000183947">
    <property type="component" value="Unassembled WGS sequence"/>
</dbReference>
<keyword evidence="2" id="KW-1185">Reference proteome</keyword>
<dbReference type="STRING" id="1121959.SAMN02746009_03538"/>
<dbReference type="EMBL" id="FRAS01000024">
    <property type="protein sequence ID" value="SHL87551.1"/>
    <property type="molecule type" value="Genomic_DNA"/>
</dbReference>
<gene>
    <name evidence="1" type="ORF">SAMN02746009_03538</name>
</gene>
<evidence type="ECO:0000313" key="2">
    <source>
        <dbReference type="Proteomes" id="UP000183947"/>
    </source>
</evidence>
<evidence type="ECO:0000313" key="1">
    <source>
        <dbReference type="EMBL" id="SHL87551.1"/>
    </source>
</evidence>
<dbReference type="RefSeq" id="WP_073287998.1">
    <property type="nucleotide sequence ID" value="NZ_FRAS01000024.1"/>
</dbReference>
<name>A0A1M7E724_9BACT</name>
<proteinExistence type="predicted"/>
<accession>A0A1M7E724</accession>
<sequence length="203" mass="22199">METSNVRHWLAQPPDFAAGVQLYEQLGGSATYKQLFALGETSYSRQVLVAQLQALVGPVFEPPRAPTPPAPMPQATAVPADPALLAGVRTQLKAARDERSHLHAQLTAPGLRQAARCKMVHRICQLTDQVLQLLADEAHVLEHGRRPGPVATADVTDAGELRRRLDNLVSLRSKLRKRPERAGELPALEAEINLIRNKLNTPS</sequence>
<reference evidence="2" key="1">
    <citation type="submission" date="2016-11" db="EMBL/GenBank/DDBJ databases">
        <authorList>
            <person name="Varghese N."/>
            <person name="Submissions S."/>
        </authorList>
    </citation>
    <scope>NUCLEOTIDE SEQUENCE [LARGE SCALE GENOMIC DNA]</scope>
    <source>
        <strain evidence="2">DSM 18569</strain>
    </source>
</reference>
<organism evidence="1 2">
    <name type="scientific">Hymenobacter psychrotolerans DSM 18569</name>
    <dbReference type="NCBI Taxonomy" id="1121959"/>
    <lineage>
        <taxon>Bacteria</taxon>
        <taxon>Pseudomonadati</taxon>
        <taxon>Bacteroidota</taxon>
        <taxon>Cytophagia</taxon>
        <taxon>Cytophagales</taxon>
        <taxon>Hymenobacteraceae</taxon>
        <taxon>Hymenobacter</taxon>
    </lineage>
</organism>
<protein>
    <submittedName>
        <fullName evidence="1">Uncharacterized protein</fullName>
    </submittedName>
</protein>
<dbReference type="AlphaFoldDB" id="A0A1M7E724"/>